<protein>
    <submittedName>
        <fullName evidence="1">Uncharacterized protein</fullName>
    </submittedName>
</protein>
<dbReference type="EMBL" id="CACRSJ010000110">
    <property type="protein sequence ID" value="VYS70686.1"/>
    <property type="molecule type" value="Genomic_DNA"/>
</dbReference>
<sequence>MRTTTDTLNIRHCKIGLAETGSVVMALIWLGVQEVMKMVKCKKVRHRGRKGQKEKPKFRETCMQRNLGILRRIVPGCEEIEDEEALFLKSIQHLLLLKSQIKRERHKKTEEGIK</sequence>
<proteinExistence type="predicted"/>
<dbReference type="AlphaFoldDB" id="A0A654GC05"/>
<evidence type="ECO:0000313" key="1">
    <source>
        <dbReference type="EMBL" id="VYS70686.1"/>
    </source>
</evidence>
<evidence type="ECO:0000313" key="2">
    <source>
        <dbReference type="Proteomes" id="UP000426265"/>
    </source>
</evidence>
<accession>A0A654GC05</accession>
<name>A0A654GC05_ARATH</name>
<dbReference type="Proteomes" id="UP000426265">
    <property type="component" value="Unassembled WGS sequence"/>
</dbReference>
<dbReference type="ExpressionAtlas" id="A0A654GC05">
    <property type="expression patterns" value="baseline and differential"/>
</dbReference>
<reference evidence="1 2" key="1">
    <citation type="submission" date="2019-11" db="EMBL/GenBank/DDBJ databases">
        <authorList>
            <person name="Jiao W.-B."/>
            <person name="Schneeberger K."/>
        </authorList>
    </citation>
    <scope>NUCLEOTIDE SEQUENCE [LARGE SCALE GENOMIC DNA]</scope>
    <source>
        <strain evidence="2">cv. An-1</strain>
    </source>
</reference>
<organism evidence="1 2">
    <name type="scientific">Arabidopsis thaliana</name>
    <name type="common">Mouse-ear cress</name>
    <dbReference type="NCBI Taxonomy" id="3702"/>
    <lineage>
        <taxon>Eukaryota</taxon>
        <taxon>Viridiplantae</taxon>
        <taxon>Streptophyta</taxon>
        <taxon>Embryophyta</taxon>
        <taxon>Tracheophyta</taxon>
        <taxon>Spermatophyta</taxon>
        <taxon>Magnoliopsida</taxon>
        <taxon>eudicotyledons</taxon>
        <taxon>Gunneridae</taxon>
        <taxon>Pentapetalae</taxon>
        <taxon>rosids</taxon>
        <taxon>malvids</taxon>
        <taxon>Brassicales</taxon>
        <taxon>Brassicaceae</taxon>
        <taxon>Camelineae</taxon>
        <taxon>Arabidopsis</taxon>
    </lineage>
</organism>
<gene>
    <name evidence="1" type="ORF">AN1_LOCUS26065</name>
</gene>